<dbReference type="EnsemblMetazoa" id="ENSAATROPT014375">
    <property type="protein sequence ID" value="ENSAATROPP013105"/>
    <property type="gene ID" value="ENSAATROPG011669"/>
</dbReference>
<reference evidence="1" key="2">
    <citation type="submission" date="2024-04" db="UniProtKB">
        <authorList>
            <consortium name="EnsemblMetazoa"/>
        </authorList>
    </citation>
    <scope>IDENTIFICATION</scope>
    <source>
        <strain evidence="1">EBRO</strain>
    </source>
</reference>
<organism evidence="1 2">
    <name type="scientific">Anopheles atroparvus</name>
    <name type="common">European mosquito</name>
    <dbReference type="NCBI Taxonomy" id="41427"/>
    <lineage>
        <taxon>Eukaryota</taxon>
        <taxon>Metazoa</taxon>
        <taxon>Ecdysozoa</taxon>
        <taxon>Arthropoda</taxon>
        <taxon>Hexapoda</taxon>
        <taxon>Insecta</taxon>
        <taxon>Pterygota</taxon>
        <taxon>Neoptera</taxon>
        <taxon>Endopterygota</taxon>
        <taxon>Diptera</taxon>
        <taxon>Nematocera</taxon>
        <taxon>Culicoidea</taxon>
        <taxon>Culicidae</taxon>
        <taxon>Anophelinae</taxon>
        <taxon>Anopheles</taxon>
    </lineage>
</organism>
<accession>A0AAG5DI76</accession>
<dbReference type="AlphaFoldDB" id="A0AAG5DI76"/>
<name>A0AAG5DI76_ANOAO</name>
<keyword evidence="2" id="KW-1185">Reference proteome</keyword>
<reference evidence="2" key="1">
    <citation type="submission" date="2021-09" db="EMBL/GenBank/DDBJ databases">
        <authorList>
            <consortium name="Infravec"/>
            <person name="Campbell I L."/>
            <person name="Maslen G."/>
            <person name="Yates A."/>
        </authorList>
    </citation>
    <scope>NUCLEOTIDE SEQUENCE [LARGE SCALE GENOMIC DNA]</scope>
    <source>
        <strain evidence="2">Infravec2 EBRE</strain>
    </source>
</reference>
<sequence>SVVDELPAFELQTPRTQYNRAKKKSSEQNAQKWLLQFACHEISSRIAQRVPLLLLLAATAVFYDVCCEMKIFQWMKRGGSYNEFDCLACGLKHLHTEKNETLLPVV</sequence>
<dbReference type="EnsemblMetazoa" id="ENSAATROPT008764">
    <property type="protein sequence ID" value="ENSAATROPP007905"/>
    <property type="gene ID" value="ENSAATROPG007140"/>
</dbReference>
<dbReference type="Proteomes" id="UP000075880">
    <property type="component" value="Unassembled WGS sequence"/>
</dbReference>
<proteinExistence type="predicted"/>
<dbReference type="EnsemblMetazoa" id="ENSAATROPT011719">
    <property type="protein sequence ID" value="ENSAATROPP010609"/>
    <property type="gene ID" value="ENSAATROPG009541"/>
</dbReference>
<protein>
    <submittedName>
        <fullName evidence="1">Uncharacterized protein</fullName>
    </submittedName>
</protein>
<evidence type="ECO:0000313" key="2">
    <source>
        <dbReference type="Proteomes" id="UP000075880"/>
    </source>
</evidence>
<evidence type="ECO:0000313" key="1">
    <source>
        <dbReference type="EnsemblMetazoa" id="ENSAATROPP010609"/>
    </source>
</evidence>